<feature type="repeat" description="ANK" evidence="3">
    <location>
        <begin position="296"/>
        <end position="328"/>
    </location>
</feature>
<evidence type="ECO:0000256" key="3">
    <source>
        <dbReference type="PROSITE-ProRule" id="PRU00023"/>
    </source>
</evidence>
<dbReference type="PROSITE" id="PS50088">
    <property type="entry name" value="ANK_REPEAT"/>
    <property type="match status" value="4"/>
</dbReference>
<dbReference type="RefSeq" id="WP_145217665.1">
    <property type="nucleotide sequence ID" value="NZ_CP036269.1"/>
</dbReference>
<proteinExistence type="predicted"/>
<reference evidence="6 7" key="1">
    <citation type="submission" date="2019-02" db="EMBL/GenBank/DDBJ databases">
        <title>Deep-cultivation of Planctomycetes and their phenomic and genomic characterization uncovers novel biology.</title>
        <authorList>
            <person name="Wiegand S."/>
            <person name="Jogler M."/>
            <person name="Boedeker C."/>
            <person name="Pinto D."/>
            <person name="Vollmers J."/>
            <person name="Rivas-Marin E."/>
            <person name="Kohn T."/>
            <person name="Peeters S.H."/>
            <person name="Heuer A."/>
            <person name="Rast P."/>
            <person name="Oberbeckmann S."/>
            <person name="Bunk B."/>
            <person name="Jeske O."/>
            <person name="Meyerdierks A."/>
            <person name="Storesund J.E."/>
            <person name="Kallscheuer N."/>
            <person name="Luecker S."/>
            <person name="Lage O.M."/>
            <person name="Pohl T."/>
            <person name="Merkel B.J."/>
            <person name="Hornburger P."/>
            <person name="Mueller R.-W."/>
            <person name="Bruemmer F."/>
            <person name="Labrenz M."/>
            <person name="Spormann A.M."/>
            <person name="Op den Camp H."/>
            <person name="Overmann J."/>
            <person name="Amann R."/>
            <person name="Jetten M.S.M."/>
            <person name="Mascher T."/>
            <person name="Medema M.H."/>
            <person name="Devos D.P."/>
            <person name="Kaster A.-K."/>
            <person name="Ovreas L."/>
            <person name="Rohde M."/>
            <person name="Galperin M.Y."/>
            <person name="Jogler C."/>
        </authorList>
    </citation>
    <scope>NUCLEOTIDE SEQUENCE [LARGE SCALE GENOMIC DNA]</scope>
    <source>
        <strain evidence="6 7">Pan241w</strain>
    </source>
</reference>
<evidence type="ECO:0000256" key="2">
    <source>
        <dbReference type="ARBA" id="ARBA00023043"/>
    </source>
</evidence>
<evidence type="ECO:0000256" key="1">
    <source>
        <dbReference type="ARBA" id="ARBA00022737"/>
    </source>
</evidence>
<feature type="region of interest" description="Disordered" evidence="4">
    <location>
        <begin position="33"/>
        <end position="55"/>
    </location>
</feature>
<feature type="repeat" description="ANK" evidence="3">
    <location>
        <begin position="229"/>
        <end position="261"/>
    </location>
</feature>
<dbReference type="SUPFAM" id="SSF48403">
    <property type="entry name" value="Ankyrin repeat"/>
    <property type="match status" value="1"/>
</dbReference>
<dbReference type="PANTHER" id="PTHR24198">
    <property type="entry name" value="ANKYRIN REPEAT AND PROTEIN KINASE DOMAIN-CONTAINING PROTEIN"/>
    <property type="match status" value="1"/>
</dbReference>
<dbReference type="EMBL" id="CP036269">
    <property type="protein sequence ID" value="QDT43198.1"/>
    <property type="molecule type" value="Genomic_DNA"/>
</dbReference>
<dbReference type="OrthoDB" id="211931at2"/>
<dbReference type="Gene3D" id="1.25.40.20">
    <property type="entry name" value="Ankyrin repeat-containing domain"/>
    <property type="match status" value="2"/>
</dbReference>
<keyword evidence="5" id="KW-0732">Signal</keyword>
<keyword evidence="2 3" id="KW-0040">ANK repeat</keyword>
<dbReference type="Pfam" id="PF12796">
    <property type="entry name" value="Ank_2"/>
    <property type="match status" value="2"/>
</dbReference>
<evidence type="ECO:0000313" key="7">
    <source>
        <dbReference type="Proteomes" id="UP000317171"/>
    </source>
</evidence>
<dbReference type="InterPro" id="IPR036770">
    <property type="entry name" value="Ankyrin_rpt-contain_sf"/>
</dbReference>
<dbReference type="KEGG" id="gaz:Pan241w_32980"/>
<evidence type="ECO:0000256" key="4">
    <source>
        <dbReference type="SAM" id="MobiDB-lite"/>
    </source>
</evidence>
<feature type="repeat" description="ANK" evidence="3">
    <location>
        <begin position="137"/>
        <end position="169"/>
    </location>
</feature>
<dbReference type="PROSITE" id="PS50297">
    <property type="entry name" value="ANK_REP_REGION"/>
    <property type="match status" value="4"/>
</dbReference>
<keyword evidence="7" id="KW-1185">Reference proteome</keyword>
<dbReference type="Proteomes" id="UP000317171">
    <property type="component" value="Chromosome"/>
</dbReference>
<organism evidence="6 7">
    <name type="scientific">Gimesia alba</name>
    <dbReference type="NCBI Taxonomy" id="2527973"/>
    <lineage>
        <taxon>Bacteria</taxon>
        <taxon>Pseudomonadati</taxon>
        <taxon>Planctomycetota</taxon>
        <taxon>Planctomycetia</taxon>
        <taxon>Planctomycetales</taxon>
        <taxon>Planctomycetaceae</taxon>
        <taxon>Gimesia</taxon>
    </lineage>
</organism>
<evidence type="ECO:0000313" key="6">
    <source>
        <dbReference type="EMBL" id="QDT43198.1"/>
    </source>
</evidence>
<name>A0A517RH53_9PLAN</name>
<sequence precursor="true">MKYINNRYCFHTVMLLLGLCCLPLNAADQGLENNSTETEKRTADANSQSDQERSSQDLLKLLQEKRKAIAAEESLPGTEKLTPQESEAMNSLESRFKQNQKVDLDQELRKSAKQGFVKLAEFLLMVGANLDAASKTNGDTPLHIAVIGKHKDLIHLLIIRGANLEKKNTAGKTAQQLAFQSGDRSLALTLLAAQAVRDEFKLHDKTPKTDEQKILRKLREQIAKGEEVNLDAYLWDASTNGHTELVEFLIQNGANANARDKNGATPLHLAIAAQQWDLVDLLIFLGKAQINVKNREGNTPLHLASKNSERELIVKLLALGADATVKNNGGQTPAQIAKDEQVRKFIEKYLQEQSRQISAKN</sequence>
<dbReference type="PRINTS" id="PR01415">
    <property type="entry name" value="ANKYRIN"/>
</dbReference>
<dbReference type="AlphaFoldDB" id="A0A517RH53"/>
<feature type="signal peptide" evidence="5">
    <location>
        <begin position="1"/>
        <end position="26"/>
    </location>
</feature>
<dbReference type="PANTHER" id="PTHR24198:SF165">
    <property type="entry name" value="ANKYRIN REPEAT-CONTAINING PROTEIN-RELATED"/>
    <property type="match status" value="1"/>
</dbReference>
<feature type="chain" id="PRO_5022106437" evidence="5">
    <location>
        <begin position="27"/>
        <end position="361"/>
    </location>
</feature>
<keyword evidence="1" id="KW-0677">Repeat</keyword>
<gene>
    <name evidence="6" type="ORF">Pan241w_32980</name>
</gene>
<feature type="repeat" description="ANK" evidence="3">
    <location>
        <begin position="262"/>
        <end position="286"/>
    </location>
</feature>
<protein>
    <submittedName>
        <fullName evidence="6">Ankyrin repeats (3 copies)</fullName>
    </submittedName>
</protein>
<evidence type="ECO:0000256" key="5">
    <source>
        <dbReference type="SAM" id="SignalP"/>
    </source>
</evidence>
<dbReference type="SMART" id="SM00248">
    <property type="entry name" value="ANK"/>
    <property type="match status" value="6"/>
</dbReference>
<accession>A0A517RH53</accession>
<dbReference type="InterPro" id="IPR002110">
    <property type="entry name" value="Ankyrin_rpt"/>
</dbReference>